<sequence>MITVHIVEFLSFIPVWLVIVLGAIYFYRKNEEEMAIWKVAILIFVGMFTFDFHWNIENEWRIPVLPLGVWIVYFFMRKDSERWQRARTFVWWGFLSSYLFILSGLIAILLQSIIYPDDEVQTFLANVENAEVKTIHSSGEYNISLDPDTFSEALDTATRKELDFNQWRDEQMNVEQEHAEEFPYLVEGVKAEWGSGYIPVVYVSKDGKHLLISTREQQYYFETEKRLWE</sequence>
<dbReference type="AlphaFoldDB" id="A0A6N7QU83"/>
<organism evidence="2 3">
    <name type="scientific">Gracilibacillus thailandensis</name>
    <dbReference type="NCBI Taxonomy" id="563735"/>
    <lineage>
        <taxon>Bacteria</taxon>
        <taxon>Bacillati</taxon>
        <taxon>Bacillota</taxon>
        <taxon>Bacilli</taxon>
        <taxon>Bacillales</taxon>
        <taxon>Bacillaceae</taxon>
        <taxon>Gracilibacillus</taxon>
    </lineage>
</organism>
<proteinExistence type="predicted"/>
<feature type="transmembrane region" description="Helical" evidence="1">
    <location>
        <begin position="60"/>
        <end position="76"/>
    </location>
</feature>
<keyword evidence="1" id="KW-0812">Transmembrane</keyword>
<dbReference type="RefSeq" id="WP_153834440.1">
    <property type="nucleotide sequence ID" value="NZ_JBHUMW010000025.1"/>
</dbReference>
<comment type="caution">
    <text evidence="2">The sequence shown here is derived from an EMBL/GenBank/DDBJ whole genome shotgun (WGS) entry which is preliminary data.</text>
</comment>
<dbReference type="EMBL" id="WJEE01000006">
    <property type="protein sequence ID" value="MRI65623.1"/>
    <property type="molecule type" value="Genomic_DNA"/>
</dbReference>
<feature type="transmembrane region" description="Helical" evidence="1">
    <location>
        <begin position="34"/>
        <end position="54"/>
    </location>
</feature>
<accession>A0A6N7QU83</accession>
<feature type="transmembrane region" description="Helical" evidence="1">
    <location>
        <begin position="88"/>
        <end position="110"/>
    </location>
</feature>
<keyword evidence="1" id="KW-0472">Membrane</keyword>
<keyword evidence="3" id="KW-1185">Reference proteome</keyword>
<dbReference type="Proteomes" id="UP000435187">
    <property type="component" value="Unassembled WGS sequence"/>
</dbReference>
<gene>
    <name evidence="2" type="ORF">GH885_04570</name>
</gene>
<name>A0A6N7QU83_9BACI</name>
<evidence type="ECO:0000313" key="3">
    <source>
        <dbReference type="Proteomes" id="UP000435187"/>
    </source>
</evidence>
<evidence type="ECO:0000313" key="2">
    <source>
        <dbReference type="EMBL" id="MRI65623.1"/>
    </source>
</evidence>
<feature type="transmembrane region" description="Helical" evidence="1">
    <location>
        <begin position="6"/>
        <end position="27"/>
    </location>
</feature>
<reference evidence="2 3" key="1">
    <citation type="submission" date="2019-10" db="EMBL/GenBank/DDBJ databases">
        <title>Gracilibacillus salitolerans sp. nov., a moderate halophile isolated from a saline soil in northwest China.</title>
        <authorList>
            <person name="Gan L."/>
        </authorList>
    </citation>
    <scope>NUCLEOTIDE SEQUENCE [LARGE SCALE GENOMIC DNA]</scope>
    <source>
        <strain evidence="2 3">TP2-8</strain>
    </source>
</reference>
<protein>
    <submittedName>
        <fullName evidence="2">Uncharacterized protein</fullName>
    </submittedName>
</protein>
<evidence type="ECO:0000256" key="1">
    <source>
        <dbReference type="SAM" id="Phobius"/>
    </source>
</evidence>
<keyword evidence="1" id="KW-1133">Transmembrane helix</keyword>